<sequence length="116" mass="13195">MAEGDKKELWTLLDVVKAMEKERDSQSDSCTVDEPPHLLEQGAREVREFLTELSSERQSLDANSLRLVEVRPPSRNLATLRPSHRRRQDQFAVVHRHDSLLASPCLKFAVYGKAGL</sequence>
<reference evidence="1 2" key="1">
    <citation type="journal article" date="2015" name="Genome Biol. Evol.">
        <title>Comparative Genomics of a Bacterivorous Green Alga Reveals Evolutionary Causalities and Consequences of Phago-Mixotrophic Mode of Nutrition.</title>
        <authorList>
            <person name="Burns J.A."/>
            <person name="Paasch A."/>
            <person name="Narechania A."/>
            <person name="Kim E."/>
        </authorList>
    </citation>
    <scope>NUCLEOTIDE SEQUENCE [LARGE SCALE GENOMIC DNA]</scope>
    <source>
        <strain evidence="1 2">PLY_AMNH</strain>
    </source>
</reference>
<dbReference type="Proteomes" id="UP001190700">
    <property type="component" value="Unassembled WGS sequence"/>
</dbReference>
<dbReference type="EMBL" id="LGRX02026603">
    <property type="protein sequence ID" value="KAK3250598.1"/>
    <property type="molecule type" value="Genomic_DNA"/>
</dbReference>
<name>A0AAE0F3N5_9CHLO</name>
<evidence type="ECO:0000313" key="1">
    <source>
        <dbReference type="EMBL" id="KAK3250598.1"/>
    </source>
</evidence>
<comment type="caution">
    <text evidence="1">The sequence shown here is derived from an EMBL/GenBank/DDBJ whole genome shotgun (WGS) entry which is preliminary data.</text>
</comment>
<protein>
    <submittedName>
        <fullName evidence="1">Uncharacterized protein</fullName>
    </submittedName>
</protein>
<gene>
    <name evidence="1" type="ORF">CYMTET_40029</name>
</gene>
<keyword evidence="2" id="KW-1185">Reference proteome</keyword>
<dbReference type="AlphaFoldDB" id="A0AAE0F3N5"/>
<organism evidence="1 2">
    <name type="scientific">Cymbomonas tetramitiformis</name>
    <dbReference type="NCBI Taxonomy" id="36881"/>
    <lineage>
        <taxon>Eukaryota</taxon>
        <taxon>Viridiplantae</taxon>
        <taxon>Chlorophyta</taxon>
        <taxon>Pyramimonadophyceae</taxon>
        <taxon>Pyramimonadales</taxon>
        <taxon>Pyramimonadaceae</taxon>
        <taxon>Cymbomonas</taxon>
    </lineage>
</organism>
<evidence type="ECO:0000313" key="2">
    <source>
        <dbReference type="Proteomes" id="UP001190700"/>
    </source>
</evidence>
<proteinExistence type="predicted"/>
<accession>A0AAE0F3N5</accession>